<proteinExistence type="predicted"/>
<name>A0A101LYH4_PICGL</name>
<dbReference type="AlphaFoldDB" id="A0A101LYH4"/>
<geneLocation type="mitochondrion" evidence="2"/>
<evidence type="ECO:0000313" key="2">
    <source>
        <dbReference type="EMBL" id="KUM47533.1"/>
    </source>
</evidence>
<evidence type="ECO:0000256" key="1">
    <source>
        <dbReference type="SAM" id="Phobius"/>
    </source>
</evidence>
<keyword evidence="1" id="KW-0472">Membrane</keyword>
<keyword evidence="2" id="KW-0496">Mitochondrion</keyword>
<comment type="caution">
    <text evidence="2">The sequence shown here is derived from an EMBL/GenBank/DDBJ whole genome shotgun (WGS) entry which is preliminary data.</text>
</comment>
<organism evidence="2">
    <name type="scientific">Picea glauca</name>
    <name type="common">White spruce</name>
    <name type="synonym">Pinus glauca</name>
    <dbReference type="NCBI Taxonomy" id="3330"/>
    <lineage>
        <taxon>Eukaryota</taxon>
        <taxon>Viridiplantae</taxon>
        <taxon>Streptophyta</taxon>
        <taxon>Embryophyta</taxon>
        <taxon>Tracheophyta</taxon>
        <taxon>Spermatophyta</taxon>
        <taxon>Pinopsida</taxon>
        <taxon>Pinidae</taxon>
        <taxon>Conifers I</taxon>
        <taxon>Pinales</taxon>
        <taxon>Pinaceae</taxon>
        <taxon>Picea</taxon>
    </lineage>
</organism>
<sequence length="101" mass="11522">MLSLIHSLGLVDRRVIQPLYHSTHYVWEAFYACLLLIRVFMLLSIAQQPYRKVSKLAGSPYGIYITVCSPPNYSDANRRSRHNFTMGKISSRGMIISNVTS</sequence>
<protein>
    <submittedName>
        <fullName evidence="2">Uncharacterized protein</fullName>
    </submittedName>
</protein>
<keyword evidence="1" id="KW-0812">Transmembrane</keyword>
<keyword evidence="1" id="KW-1133">Transmembrane helix</keyword>
<dbReference type="EMBL" id="LKAM01000007">
    <property type="protein sequence ID" value="KUM47533.1"/>
    <property type="molecule type" value="Genomic_DNA"/>
</dbReference>
<gene>
    <name evidence="2" type="ORF">ABT39_MTgene5719</name>
</gene>
<reference evidence="2" key="1">
    <citation type="journal article" date="2015" name="Genome Biol. Evol.">
        <title>Organellar Genomes of White Spruce (Picea glauca): Assembly and Annotation.</title>
        <authorList>
            <person name="Jackman S.D."/>
            <person name="Warren R.L."/>
            <person name="Gibb E.A."/>
            <person name="Vandervalk B.P."/>
            <person name="Mohamadi H."/>
            <person name="Chu J."/>
            <person name="Raymond A."/>
            <person name="Pleasance S."/>
            <person name="Coope R."/>
            <person name="Wildung M.R."/>
            <person name="Ritland C.E."/>
            <person name="Bousquet J."/>
            <person name="Jones S.J."/>
            <person name="Bohlmann J."/>
            <person name="Birol I."/>
        </authorList>
    </citation>
    <scope>NUCLEOTIDE SEQUENCE [LARGE SCALE GENOMIC DNA]</scope>
    <source>
        <tissue evidence="2">Flushing bud</tissue>
    </source>
</reference>
<accession>A0A101LYH4</accession>
<feature type="transmembrane region" description="Helical" evidence="1">
    <location>
        <begin position="29"/>
        <end position="46"/>
    </location>
</feature>